<dbReference type="Gene3D" id="3.40.47.10">
    <property type="match status" value="1"/>
</dbReference>
<feature type="domain" description="Polyketide synthase C-terminal extension" evidence="1">
    <location>
        <begin position="3"/>
        <end position="78"/>
    </location>
</feature>
<dbReference type="AlphaFoldDB" id="E2AGC6"/>
<dbReference type="Pfam" id="PF16197">
    <property type="entry name" value="KAsynt_C_assoc"/>
    <property type="match status" value="1"/>
</dbReference>
<dbReference type="EMBL" id="GL439290">
    <property type="protein sequence ID" value="EFN67513.1"/>
    <property type="molecule type" value="Genomic_DNA"/>
</dbReference>
<sequence>MTAIIERRVRIITESTEWKGGYVDINSFGFGGANNHLLLKSNSKIKVNETNNNLPKRVVTSGRTKEAVKIILDDNDNISVKEISSGHIPFHSRYIEPVRIKLLEYLNQILPQKASPSSK</sequence>
<keyword evidence="3" id="KW-1185">Reference proteome</keyword>
<dbReference type="Proteomes" id="UP000000311">
    <property type="component" value="Unassembled WGS sequence"/>
</dbReference>
<dbReference type="Gene3D" id="3.30.70.3290">
    <property type="match status" value="1"/>
</dbReference>
<dbReference type="InterPro" id="IPR016039">
    <property type="entry name" value="Thiolase-like"/>
</dbReference>
<dbReference type="InterPro" id="IPR032821">
    <property type="entry name" value="PKS_assoc"/>
</dbReference>
<reference evidence="2 3" key="1">
    <citation type="journal article" date="2010" name="Science">
        <title>Genomic comparison of the ants Camponotus floridanus and Harpegnathos saltator.</title>
        <authorList>
            <person name="Bonasio R."/>
            <person name="Zhang G."/>
            <person name="Ye C."/>
            <person name="Mutti N.S."/>
            <person name="Fang X."/>
            <person name="Qin N."/>
            <person name="Donahue G."/>
            <person name="Yang P."/>
            <person name="Li Q."/>
            <person name="Li C."/>
            <person name="Zhang P."/>
            <person name="Huang Z."/>
            <person name="Berger S.L."/>
            <person name="Reinberg D."/>
            <person name="Wang J."/>
            <person name="Liebig J."/>
        </authorList>
    </citation>
    <scope>NUCLEOTIDE SEQUENCE [LARGE SCALE GENOMIC DNA]</scope>
    <source>
        <strain evidence="3">C129</strain>
    </source>
</reference>
<name>E2AGC6_CAMFO</name>
<dbReference type="OMA" id="SGHIPFH"/>
<proteinExistence type="predicted"/>
<dbReference type="GO" id="GO:0016746">
    <property type="term" value="F:acyltransferase activity"/>
    <property type="evidence" value="ECO:0007669"/>
    <property type="project" value="InterPro"/>
</dbReference>
<dbReference type="OrthoDB" id="7630912at2759"/>
<organism evidence="3">
    <name type="scientific">Camponotus floridanus</name>
    <name type="common">Florida carpenter ant</name>
    <dbReference type="NCBI Taxonomy" id="104421"/>
    <lineage>
        <taxon>Eukaryota</taxon>
        <taxon>Metazoa</taxon>
        <taxon>Ecdysozoa</taxon>
        <taxon>Arthropoda</taxon>
        <taxon>Hexapoda</taxon>
        <taxon>Insecta</taxon>
        <taxon>Pterygota</taxon>
        <taxon>Neoptera</taxon>
        <taxon>Endopterygota</taxon>
        <taxon>Hymenoptera</taxon>
        <taxon>Apocrita</taxon>
        <taxon>Aculeata</taxon>
        <taxon>Formicoidea</taxon>
        <taxon>Formicidae</taxon>
        <taxon>Formicinae</taxon>
        <taxon>Camponotus</taxon>
    </lineage>
</organism>
<dbReference type="STRING" id="104421.E2AGC6"/>
<accession>E2AGC6</accession>
<protein>
    <submittedName>
        <fullName evidence="2">Fatty acid synthase</fullName>
    </submittedName>
</protein>
<dbReference type="InParanoid" id="E2AGC6"/>
<evidence type="ECO:0000313" key="3">
    <source>
        <dbReference type="Proteomes" id="UP000000311"/>
    </source>
</evidence>
<evidence type="ECO:0000259" key="1">
    <source>
        <dbReference type="Pfam" id="PF16197"/>
    </source>
</evidence>
<evidence type="ECO:0000313" key="2">
    <source>
        <dbReference type="EMBL" id="EFN67513.1"/>
    </source>
</evidence>
<gene>
    <name evidence="2" type="ORF">EAG_01886</name>
</gene>